<accession>A0A9W7FBT8</accession>
<dbReference type="Pfam" id="PF00443">
    <property type="entry name" value="UCH"/>
    <property type="match status" value="1"/>
</dbReference>
<dbReference type="Proteomes" id="UP001165082">
    <property type="component" value="Unassembled WGS sequence"/>
</dbReference>
<evidence type="ECO:0000259" key="2">
    <source>
        <dbReference type="PROSITE" id="PS50235"/>
    </source>
</evidence>
<feature type="domain" description="USP" evidence="2">
    <location>
        <begin position="1"/>
        <end position="316"/>
    </location>
</feature>
<keyword evidence="4" id="KW-1185">Reference proteome</keyword>
<protein>
    <recommendedName>
        <fullName evidence="2">USP domain-containing protein</fullName>
    </recommendedName>
</protein>
<proteinExistence type="predicted"/>
<dbReference type="SUPFAM" id="SSF54001">
    <property type="entry name" value="Cysteine proteinases"/>
    <property type="match status" value="1"/>
</dbReference>
<dbReference type="InterPro" id="IPR038765">
    <property type="entry name" value="Papain-like_cys_pep_sf"/>
</dbReference>
<dbReference type="GO" id="GO:0004843">
    <property type="term" value="F:cysteine-type deubiquitinase activity"/>
    <property type="evidence" value="ECO:0007669"/>
    <property type="project" value="InterPro"/>
</dbReference>
<dbReference type="PROSITE" id="PS50235">
    <property type="entry name" value="USP_3"/>
    <property type="match status" value="1"/>
</dbReference>
<reference evidence="3" key="1">
    <citation type="submission" date="2022-07" db="EMBL/GenBank/DDBJ databases">
        <title>Genome analysis of Parmales, a sister group of diatoms, reveals the evolutionary specialization of diatoms from phago-mixotrophs to photoautotrophs.</title>
        <authorList>
            <person name="Ban H."/>
            <person name="Sato S."/>
            <person name="Yoshikawa S."/>
            <person name="Kazumasa Y."/>
            <person name="Nakamura Y."/>
            <person name="Ichinomiya M."/>
            <person name="Saitoh K."/>
            <person name="Sato N."/>
            <person name="Blanc-Mathieu R."/>
            <person name="Endo H."/>
            <person name="Kuwata A."/>
            <person name="Ogata H."/>
        </authorList>
    </citation>
    <scope>NUCLEOTIDE SEQUENCE</scope>
</reference>
<dbReference type="Gene3D" id="3.90.70.10">
    <property type="entry name" value="Cysteine proteinases"/>
    <property type="match status" value="1"/>
</dbReference>
<evidence type="ECO:0000313" key="3">
    <source>
        <dbReference type="EMBL" id="GMI09277.1"/>
    </source>
</evidence>
<dbReference type="GO" id="GO:0016579">
    <property type="term" value="P:protein deubiquitination"/>
    <property type="evidence" value="ECO:0007669"/>
    <property type="project" value="InterPro"/>
</dbReference>
<evidence type="ECO:0000313" key="4">
    <source>
        <dbReference type="Proteomes" id="UP001165082"/>
    </source>
</evidence>
<comment type="caution">
    <text evidence="3">The sequence shown here is derived from an EMBL/GenBank/DDBJ whole genome shotgun (WGS) entry which is preliminary data.</text>
</comment>
<dbReference type="AlphaFoldDB" id="A0A9W7FBT8"/>
<dbReference type="InterPro" id="IPR028889">
    <property type="entry name" value="USP"/>
</dbReference>
<dbReference type="OrthoDB" id="10263353at2759"/>
<dbReference type="EMBL" id="BRXZ01000307">
    <property type="protein sequence ID" value="GMI09277.1"/>
    <property type="molecule type" value="Genomic_DNA"/>
</dbReference>
<gene>
    <name evidence="3" type="ORF">TrRE_jg11041</name>
</gene>
<feature type="region of interest" description="Disordered" evidence="1">
    <location>
        <begin position="46"/>
        <end position="85"/>
    </location>
</feature>
<organism evidence="3 4">
    <name type="scientific">Triparma retinervis</name>
    <dbReference type="NCBI Taxonomy" id="2557542"/>
    <lineage>
        <taxon>Eukaryota</taxon>
        <taxon>Sar</taxon>
        <taxon>Stramenopiles</taxon>
        <taxon>Ochrophyta</taxon>
        <taxon>Bolidophyceae</taxon>
        <taxon>Parmales</taxon>
        <taxon>Triparmaceae</taxon>
        <taxon>Triparma</taxon>
    </lineage>
</organism>
<dbReference type="InterPro" id="IPR001394">
    <property type="entry name" value="Peptidase_C19_UCH"/>
</dbReference>
<sequence>MISYLHRAILKGSDKKTRRSGKSVFTSAFQGTIKVRTVRAIDKMKSSLDEATDDPMNDSVLKSSKKKEPNQAPGTANATPTDDNISIEETTAEVPFLQLTIDIPQKPLFKDDTEGALVIPQENLMDLMSKFDGKTVIDGVGGKGVREKKQYNVKDMPTYLVLNLRRFTKTKFGVEKNPTIVTFPVEGVDFKGFVAGGESSSEEDVDAMKVKELKAALASMGRTIKGSVEKSFLVKMVKEGRARMHKYDLVSSIAHDTPTNVGKETASDPIEEGTHRVMARHEASRQWFEVRGQDVNSVMPQMVAVSEAVVLVFKKQG</sequence>
<name>A0A9W7FBT8_9STRA</name>
<evidence type="ECO:0000256" key="1">
    <source>
        <dbReference type="SAM" id="MobiDB-lite"/>
    </source>
</evidence>
<feature type="compositionally biased region" description="Polar residues" evidence="1">
    <location>
        <begin position="72"/>
        <end position="85"/>
    </location>
</feature>